<accession>A0A6I6K9A2</accession>
<dbReference type="PANTHER" id="PTHR35806:SF1">
    <property type="entry name" value="OXALOACETATE DECARBOXYLASE BETA CHAIN 2"/>
    <property type="match status" value="1"/>
</dbReference>
<keyword evidence="3 8" id="KW-0812">Transmembrane</keyword>
<keyword evidence="5 8" id="KW-1133">Transmembrane helix</keyword>
<keyword evidence="7" id="KW-0406">Ion transport</keyword>
<evidence type="ECO:0000313" key="9">
    <source>
        <dbReference type="EMBL" id="QGY48243.1"/>
    </source>
</evidence>
<feature type="transmembrane region" description="Helical" evidence="8">
    <location>
        <begin position="203"/>
        <end position="229"/>
    </location>
</feature>
<evidence type="ECO:0000256" key="1">
    <source>
        <dbReference type="ARBA" id="ARBA00004651"/>
    </source>
</evidence>
<dbReference type="AlphaFoldDB" id="A0A6I6K9A2"/>
<feature type="transmembrane region" description="Helical" evidence="8">
    <location>
        <begin position="57"/>
        <end position="78"/>
    </location>
</feature>
<keyword evidence="10" id="KW-1185">Reference proteome</keyword>
<proteinExistence type="predicted"/>
<protein>
    <submittedName>
        <fullName evidence="9">Sodium ion-translocating decarboxylase subunit beta</fullName>
    </submittedName>
</protein>
<dbReference type="GO" id="GO:0005886">
    <property type="term" value="C:plasma membrane"/>
    <property type="evidence" value="ECO:0007669"/>
    <property type="project" value="UniProtKB-SubCell"/>
</dbReference>
<gene>
    <name evidence="9" type="ORF">GM418_28165</name>
</gene>
<keyword evidence="7" id="KW-0739">Sodium transport</keyword>
<dbReference type="PIRSF" id="PIRSF015658">
    <property type="entry name" value="MmdB_OadB"/>
    <property type="match status" value="1"/>
</dbReference>
<feature type="transmembrane region" description="Helical" evidence="8">
    <location>
        <begin position="343"/>
        <end position="369"/>
    </location>
</feature>
<name>A0A6I6K9A2_9BACT</name>
<dbReference type="NCBIfam" id="TIGR01109">
    <property type="entry name" value="Na_pump_decarbB"/>
    <property type="match status" value="1"/>
</dbReference>
<evidence type="ECO:0000256" key="5">
    <source>
        <dbReference type="ARBA" id="ARBA00022989"/>
    </source>
</evidence>
<dbReference type="KEGG" id="mcos:GM418_28165"/>
<comment type="subcellular location">
    <subcellularLocation>
        <location evidence="1">Cell membrane</location>
        <topology evidence="1">Multi-pass membrane protein</topology>
    </subcellularLocation>
</comment>
<keyword evidence="7" id="KW-0915">Sodium</keyword>
<keyword evidence="2 7" id="KW-1003">Cell membrane</keyword>
<dbReference type="GO" id="GO:0006814">
    <property type="term" value="P:sodium ion transport"/>
    <property type="evidence" value="ECO:0007669"/>
    <property type="project" value="UniProtKB-UniRule"/>
</dbReference>
<evidence type="ECO:0000256" key="8">
    <source>
        <dbReference type="SAM" id="Phobius"/>
    </source>
</evidence>
<dbReference type="EMBL" id="CP046401">
    <property type="protein sequence ID" value="QGY48243.1"/>
    <property type="molecule type" value="Genomic_DNA"/>
</dbReference>
<feature type="transmembrane region" description="Helical" evidence="8">
    <location>
        <begin position="279"/>
        <end position="300"/>
    </location>
</feature>
<dbReference type="InterPro" id="IPR005661">
    <property type="entry name" value="OadB_MmdB"/>
</dbReference>
<evidence type="ECO:0000256" key="2">
    <source>
        <dbReference type="ARBA" id="ARBA00022475"/>
    </source>
</evidence>
<dbReference type="Proteomes" id="UP000428260">
    <property type="component" value="Chromosome"/>
</dbReference>
<feature type="transmembrane region" description="Helical" evidence="8">
    <location>
        <begin position="90"/>
        <end position="113"/>
    </location>
</feature>
<dbReference type="PANTHER" id="PTHR35806">
    <property type="entry name" value="OXALOACETATE DECARBOXYLASE BETA CHAIN 2"/>
    <property type="match status" value="1"/>
</dbReference>
<evidence type="ECO:0000313" key="10">
    <source>
        <dbReference type="Proteomes" id="UP000428260"/>
    </source>
</evidence>
<evidence type="ECO:0000256" key="4">
    <source>
        <dbReference type="ARBA" id="ARBA00022967"/>
    </source>
</evidence>
<dbReference type="GO" id="GO:0016829">
    <property type="term" value="F:lyase activity"/>
    <property type="evidence" value="ECO:0007669"/>
    <property type="project" value="InterPro"/>
</dbReference>
<keyword evidence="6 7" id="KW-0472">Membrane</keyword>
<evidence type="ECO:0000256" key="6">
    <source>
        <dbReference type="ARBA" id="ARBA00023136"/>
    </source>
</evidence>
<reference evidence="9 10" key="1">
    <citation type="submission" date="2019-11" db="EMBL/GenBank/DDBJ databases">
        <authorList>
            <person name="Zheng R.K."/>
            <person name="Sun C.M."/>
        </authorList>
    </citation>
    <scope>NUCLEOTIDE SEQUENCE [LARGE SCALE GENOMIC DNA]</scope>
    <source>
        <strain evidence="9 10">WC007</strain>
    </source>
</reference>
<feature type="transmembrane region" description="Helical" evidence="8">
    <location>
        <begin position="20"/>
        <end position="37"/>
    </location>
</feature>
<evidence type="ECO:0000256" key="3">
    <source>
        <dbReference type="ARBA" id="ARBA00022692"/>
    </source>
</evidence>
<dbReference type="Pfam" id="PF03977">
    <property type="entry name" value="OAD_beta"/>
    <property type="match status" value="1"/>
</dbReference>
<keyword evidence="7" id="KW-0813">Transport</keyword>
<feature type="transmembrane region" description="Helical" evidence="8">
    <location>
        <begin position="249"/>
        <end position="272"/>
    </location>
</feature>
<keyword evidence="4" id="KW-1278">Translocase</keyword>
<evidence type="ECO:0000256" key="7">
    <source>
        <dbReference type="PIRNR" id="PIRNR015658"/>
    </source>
</evidence>
<feature type="transmembrane region" description="Helical" evidence="8">
    <location>
        <begin position="155"/>
        <end position="182"/>
    </location>
</feature>
<organism evidence="9 10">
    <name type="scientific">Maribellus comscasis</name>
    <dbReference type="NCBI Taxonomy" id="2681766"/>
    <lineage>
        <taxon>Bacteria</taxon>
        <taxon>Pseudomonadati</taxon>
        <taxon>Bacteroidota</taxon>
        <taxon>Bacteroidia</taxon>
        <taxon>Marinilabiliales</taxon>
        <taxon>Prolixibacteraceae</taxon>
        <taxon>Maribellus</taxon>
    </lineage>
</organism>
<sequence length="370" mass="38891">MMLVGFVFIFLAIRYDFEPLLLIPIGFGILIGNIPMFQVTDFNLKLGIYEPGSVLNILYQGVVQGWYPPLIFLGIGAMTDFSSLISNPKLMLLGAAAQIGIFLTFLGALYLGFAPPEAGAIGIIGGADGPTAIFISSKLANGLNVLADGTTVKNLIGPIAIAAYSYMALVPVIQPPVIRLMTSKRERKIKMKPPRAVSKLEKILFPIVGLILTAYIAPSALPLLGMLFFGNLLKESGVTKRLANTASNTLIDIITILLGITVGASTQADVFLTPSSIKIFALGAASFVVATAGGVTGAKIMNLFMKKENKINPMIGAAGVSAVPDSARVVQTMGLKEDPTNHLLMHAMAPNVSGVIGSAVGAGILLSFLM</sequence>